<reference evidence="1" key="1">
    <citation type="journal article" date="2021" name="Proc. Natl. Acad. Sci. U.S.A.">
        <title>A Catalog of Tens of Thousands of Viruses from Human Metagenomes Reveals Hidden Associations with Chronic Diseases.</title>
        <authorList>
            <person name="Tisza M.J."/>
            <person name="Buck C.B."/>
        </authorList>
    </citation>
    <scope>NUCLEOTIDE SEQUENCE</scope>
    <source>
        <strain evidence="1">CtUT63</strain>
    </source>
</reference>
<dbReference type="EMBL" id="BK015595">
    <property type="protein sequence ID" value="DAE14856.1"/>
    <property type="molecule type" value="Genomic_DNA"/>
</dbReference>
<organism evidence="1">
    <name type="scientific">Podoviridae sp. ctUT63</name>
    <dbReference type="NCBI Taxonomy" id="2825253"/>
    <lineage>
        <taxon>Viruses</taxon>
        <taxon>Duplodnaviria</taxon>
        <taxon>Heunggongvirae</taxon>
        <taxon>Uroviricota</taxon>
        <taxon>Caudoviricetes</taxon>
    </lineage>
</organism>
<protein>
    <submittedName>
        <fullName evidence="1">Uncharacterized protein</fullName>
    </submittedName>
</protein>
<sequence>MPQGRRKPTSKDVYRVNDNLEVISKAVDDAKTYIAKHPWDKEKPEDMARAFDFISKLIDKINSWNESYMEKSGIMDVYRSVSNVQKKERKGQVSGGIESVLKDIIK</sequence>
<accession>A0A8S5Q723</accession>
<evidence type="ECO:0000313" key="1">
    <source>
        <dbReference type="EMBL" id="DAE14856.1"/>
    </source>
</evidence>
<proteinExistence type="predicted"/>
<name>A0A8S5Q723_9CAUD</name>